<proteinExistence type="predicted"/>
<gene>
    <name evidence="2" type="ORF">IB286_02030</name>
</gene>
<feature type="transmembrane region" description="Helical" evidence="1">
    <location>
        <begin position="12"/>
        <end position="32"/>
    </location>
</feature>
<organism evidence="2 3">
    <name type="scientific">Spongiibacter pelagi</name>
    <dbReference type="NCBI Taxonomy" id="2760804"/>
    <lineage>
        <taxon>Bacteria</taxon>
        <taxon>Pseudomonadati</taxon>
        <taxon>Pseudomonadota</taxon>
        <taxon>Gammaproteobacteria</taxon>
        <taxon>Cellvibrionales</taxon>
        <taxon>Spongiibacteraceae</taxon>
        <taxon>Spongiibacter</taxon>
    </lineage>
</organism>
<dbReference type="RefSeq" id="WP_190761987.1">
    <property type="nucleotide sequence ID" value="NZ_JACXLD010000001.1"/>
</dbReference>
<comment type="caution">
    <text evidence="2">The sequence shown here is derived from an EMBL/GenBank/DDBJ whole genome shotgun (WGS) entry which is preliminary data.</text>
</comment>
<dbReference type="SUPFAM" id="SSF53850">
    <property type="entry name" value="Periplasmic binding protein-like II"/>
    <property type="match status" value="1"/>
</dbReference>
<dbReference type="EMBL" id="JACXLD010000001">
    <property type="protein sequence ID" value="MBD2857768.1"/>
    <property type="molecule type" value="Genomic_DNA"/>
</dbReference>
<dbReference type="Proteomes" id="UP000610558">
    <property type="component" value="Unassembled WGS sequence"/>
</dbReference>
<reference evidence="2" key="1">
    <citation type="submission" date="2020-09" db="EMBL/GenBank/DDBJ databases">
        <authorList>
            <person name="Yoon J.-W."/>
        </authorList>
    </citation>
    <scope>NUCLEOTIDE SEQUENCE</scope>
    <source>
        <strain evidence="2">KMU-158</strain>
    </source>
</reference>
<keyword evidence="1" id="KW-0472">Membrane</keyword>
<accession>A0A927C073</accession>
<keyword evidence="3" id="KW-1185">Reference proteome</keyword>
<dbReference type="AlphaFoldDB" id="A0A927C073"/>
<evidence type="ECO:0000313" key="3">
    <source>
        <dbReference type="Proteomes" id="UP000610558"/>
    </source>
</evidence>
<keyword evidence="1" id="KW-0812">Transmembrane</keyword>
<evidence type="ECO:0000256" key="1">
    <source>
        <dbReference type="SAM" id="Phobius"/>
    </source>
</evidence>
<protein>
    <submittedName>
        <fullName evidence="2">Uncharacterized protein</fullName>
    </submittedName>
</protein>
<evidence type="ECO:0000313" key="2">
    <source>
        <dbReference type="EMBL" id="MBD2857768.1"/>
    </source>
</evidence>
<name>A0A927C073_9GAMM</name>
<sequence length="284" mass="32065">MLKLPILSPNLWIYALVIATLSSLPIAGSLLLSRQQFAPITLSNYQSYRCQTGGEADATFNVLTLTALKAKEFADRLCANPVLGQYYGEVAISWHPRAFLQIEHLLNGQYQLFWNRRHIVAGLTPEAQTYYLPIVDSPRYTMYWASYKQAPEITPEYLADKRIGFSEDHQSMSFYLRPMAALAAAGIELNSEQKRFYPGPKALMDAFYRGDIDLVTSGGDSMQAATDRKLYFTLMDKNVPSGTWYLQRNQFHPGLACELSKTLRLFDSLFEQGHSTPTFEGSCP</sequence>
<keyword evidence="1" id="KW-1133">Transmembrane helix</keyword>